<feature type="domain" description="PASTA" evidence="9">
    <location>
        <begin position="478"/>
        <end position="547"/>
    </location>
</feature>
<evidence type="ECO:0000256" key="7">
    <source>
        <dbReference type="SAM" id="Phobius"/>
    </source>
</evidence>
<feature type="compositionally biased region" description="Basic and acidic residues" evidence="6">
    <location>
        <begin position="530"/>
        <end position="540"/>
    </location>
</feature>
<dbReference type="Pfam" id="PF03793">
    <property type="entry name" value="PASTA"/>
    <property type="match status" value="2"/>
</dbReference>
<evidence type="ECO:0000256" key="5">
    <source>
        <dbReference type="ARBA" id="ARBA00022840"/>
    </source>
</evidence>
<feature type="compositionally biased region" description="Low complexity" evidence="6">
    <location>
        <begin position="309"/>
        <end position="337"/>
    </location>
</feature>
<keyword evidence="7" id="KW-1133">Transmembrane helix</keyword>
<dbReference type="SUPFAM" id="SSF56112">
    <property type="entry name" value="Protein kinase-like (PK-like)"/>
    <property type="match status" value="1"/>
</dbReference>
<dbReference type="EC" id="2.7.11.1" evidence="10"/>
<name>A0A7W9SP11_ARMRO</name>
<dbReference type="RefSeq" id="WP_184193122.1">
    <property type="nucleotide sequence ID" value="NZ_JACHGW010000001.1"/>
</dbReference>
<evidence type="ECO:0000256" key="1">
    <source>
        <dbReference type="ARBA" id="ARBA00022527"/>
    </source>
</evidence>
<keyword evidence="2 10" id="KW-0808">Transferase</keyword>
<organism evidence="10 11">
    <name type="scientific">Armatimonas rosea</name>
    <dbReference type="NCBI Taxonomy" id="685828"/>
    <lineage>
        <taxon>Bacteria</taxon>
        <taxon>Bacillati</taxon>
        <taxon>Armatimonadota</taxon>
        <taxon>Armatimonadia</taxon>
        <taxon>Armatimonadales</taxon>
        <taxon>Armatimonadaceae</taxon>
        <taxon>Armatimonas</taxon>
    </lineage>
</organism>
<dbReference type="Gene3D" id="3.30.10.20">
    <property type="match status" value="2"/>
</dbReference>
<dbReference type="PANTHER" id="PTHR24351">
    <property type="entry name" value="RIBOSOMAL PROTEIN S6 KINASE"/>
    <property type="match status" value="1"/>
</dbReference>
<dbReference type="EMBL" id="JACHGW010000001">
    <property type="protein sequence ID" value="MBB6049523.1"/>
    <property type="molecule type" value="Genomic_DNA"/>
</dbReference>
<evidence type="ECO:0000313" key="11">
    <source>
        <dbReference type="Proteomes" id="UP000520814"/>
    </source>
</evidence>
<gene>
    <name evidence="10" type="ORF">HNQ39_001285</name>
</gene>
<accession>A0A7W9SP11</accession>
<proteinExistence type="predicted"/>
<keyword evidence="11" id="KW-1185">Reference proteome</keyword>
<dbReference type="Proteomes" id="UP000520814">
    <property type="component" value="Unassembled WGS sequence"/>
</dbReference>
<feature type="region of interest" description="Disordered" evidence="6">
    <location>
        <begin position="306"/>
        <end position="371"/>
    </location>
</feature>
<evidence type="ECO:0000256" key="2">
    <source>
        <dbReference type="ARBA" id="ARBA00022679"/>
    </source>
</evidence>
<dbReference type="Gene3D" id="1.10.510.10">
    <property type="entry name" value="Transferase(Phosphotransferase) domain 1"/>
    <property type="match status" value="1"/>
</dbReference>
<dbReference type="SMART" id="SM00740">
    <property type="entry name" value="PASTA"/>
    <property type="match status" value="2"/>
</dbReference>
<evidence type="ECO:0000259" key="8">
    <source>
        <dbReference type="PROSITE" id="PS50011"/>
    </source>
</evidence>
<dbReference type="CDD" id="cd06577">
    <property type="entry name" value="PASTA_pknB"/>
    <property type="match status" value="2"/>
</dbReference>
<evidence type="ECO:0000256" key="6">
    <source>
        <dbReference type="SAM" id="MobiDB-lite"/>
    </source>
</evidence>
<dbReference type="InterPro" id="IPR005543">
    <property type="entry name" value="PASTA_dom"/>
</dbReference>
<dbReference type="GO" id="GO:0005524">
    <property type="term" value="F:ATP binding"/>
    <property type="evidence" value="ECO:0007669"/>
    <property type="project" value="UniProtKB-KW"/>
</dbReference>
<evidence type="ECO:0000256" key="4">
    <source>
        <dbReference type="ARBA" id="ARBA00022777"/>
    </source>
</evidence>
<keyword evidence="7" id="KW-0812">Transmembrane</keyword>
<dbReference type="Gene3D" id="3.30.200.20">
    <property type="entry name" value="Phosphorylase Kinase, domain 1"/>
    <property type="match status" value="1"/>
</dbReference>
<dbReference type="PROSITE" id="PS51178">
    <property type="entry name" value="PASTA"/>
    <property type="match status" value="2"/>
</dbReference>
<feature type="compositionally biased region" description="Pro residues" evidence="6">
    <location>
        <begin position="551"/>
        <end position="566"/>
    </location>
</feature>
<sequence>MSSEEPLGAEGRSKDKDRVRLINRIVGKRYEVLECVGEGPVLTAFRSRDQQLNRIVALKTLRSELQDRPALLEALRAGFSEVLTLNHAAITRAYDVGSDSEGIALYYAEEFVRGIDLKERIRRAAPFQLTSAVDVAITASEALEYSHGHGIAHGDLCPQNILIGPEGQVKVTGFGIAPTYTQLVGEDTSLLMRIVPYAAPDLATSTMPTASGDLYALAVVLFEMLTGELPFRGDNPVTIALRHAQEAPPAPRSLNQAIPRALEGIILKGLAKRPQDRYHSATELLEDLRKVREALRFGRSLAWSPLEVQEQAPEPRSAEEAPASPVSVMPVAAAPQPETGPRVSKPVSPEAPAPTGKKLRKVAPDDDEAPLPPRRTGGVLLAINLLLLLALVGSGAVVFNWIRPFLSPANEVIIPELRGKTLTEAKAIANERRFKLVAEEGEFRDDKPAGVIYDQKELADGKKSIVEGKEIYVKVSRGPEMVLVPNVEETTLDKAQKDLEKAGLKIGETTRRFDPITPNGVVLQQLPRGDGSERRARGTKIDLVVSKGPEPEPTPEPTPPPTPEPRTPTGTGDGVGLPDPEDTRQRTFRVPYKVPQDGQPHHIVIQIEDSEGTHTGYEKNHEPGQSLTAEVTGIGRPITIKLYDNDDLRAQTTPVKGK</sequence>
<keyword evidence="5" id="KW-0067">ATP-binding</keyword>
<dbReference type="PROSITE" id="PS50011">
    <property type="entry name" value="PROTEIN_KINASE_DOM"/>
    <property type="match status" value="1"/>
</dbReference>
<dbReference type="AlphaFoldDB" id="A0A7W9SP11"/>
<feature type="domain" description="PASTA" evidence="9">
    <location>
        <begin position="407"/>
        <end position="477"/>
    </location>
</feature>
<protein>
    <submittedName>
        <fullName evidence="10">Serine/threonine-protein kinase</fullName>
        <ecNumber evidence="10">2.7.11.1</ecNumber>
    </submittedName>
</protein>
<dbReference type="GO" id="GO:0004674">
    <property type="term" value="F:protein serine/threonine kinase activity"/>
    <property type="evidence" value="ECO:0007669"/>
    <property type="project" value="UniProtKB-KW"/>
</dbReference>
<keyword evidence="4 10" id="KW-0418">Kinase</keyword>
<reference evidence="10 11" key="1">
    <citation type="submission" date="2020-08" db="EMBL/GenBank/DDBJ databases">
        <title>Genomic Encyclopedia of Type Strains, Phase IV (KMG-IV): sequencing the most valuable type-strain genomes for metagenomic binning, comparative biology and taxonomic classification.</title>
        <authorList>
            <person name="Goeker M."/>
        </authorList>
    </citation>
    <scope>NUCLEOTIDE SEQUENCE [LARGE SCALE GENOMIC DNA]</scope>
    <source>
        <strain evidence="10 11">DSM 23562</strain>
    </source>
</reference>
<feature type="transmembrane region" description="Helical" evidence="7">
    <location>
        <begin position="379"/>
        <end position="402"/>
    </location>
</feature>
<feature type="domain" description="Protein kinase" evidence="8">
    <location>
        <begin position="30"/>
        <end position="295"/>
    </location>
</feature>
<keyword evidence="3" id="KW-0547">Nucleotide-binding</keyword>
<feature type="region of interest" description="Disordered" evidence="6">
    <location>
        <begin position="510"/>
        <end position="601"/>
    </location>
</feature>
<dbReference type="InterPro" id="IPR011009">
    <property type="entry name" value="Kinase-like_dom_sf"/>
</dbReference>
<keyword evidence="7" id="KW-0472">Membrane</keyword>
<dbReference type="InterPro" id="IPR000719">
    <property type="entry name" value="Prot_kinase_dom"/>
</dbReference>
<comment type="caution">
    <text evidence="10">The sequence shown here is derived from an EMBL/GenBank/DDBJ whole genome shotgun (WGS) entry which is preliminary data.</text>
</comment>
<dbReference type="Pfam" id="PF00069">
    <property type="entry name" value="Pkinase"/>
    <property type="match status" value="1"/>
</dbReference>
<evidence type="ECO:0000259" key="9">
    <source>
        <dbReference type="PROSITE" id="PS51178"/>
    </source>
</evidence>
<evidence type="ECO:0000313" key="10">
    <source>
        <dbReference type="EMBL" id="MBB6049523.1"/>
    </source>
</evidence>
<dbReference type="CDD" id="cd14014">
    <property type="entry name" value="STKc_PknB_like"/>
    <property type="match status" value="1"/>
</dbReference>
<evidence type="ECO:0000256" key="3">
    <source>
        <dbReference type="ARBA" id="ARBA00022741"/>
    </source>
</evidence>
<keyword evidence="1" id="KW-0723">Serine/threonine-protein kinase</keyword>